<feature type="compositionally biased region" description="Basic residues" evidence="2">
    <location>
        <begin position="1"/>
        <end position="12"/>
    </location>
</feature>
<evidence type="ECO:0000313" key="3">
    <source>
        <dbReference type="EMBL" id="QWM90593.1"/>
    </source>
</evidence>
<feature type="region of interest" description="Disordered" evidence="2">
    <location>
        <begin position="466"/>
        <end position="492"/>
    </location>
</feature>
<sequence length="514" mass="58242">MSKKQKTSKKSQTKPVENNKANKAPQVEAPKVETKEEEKVEEPKVEEVQTPANPMNEFTEQVKKATARGLDPNRTVDLLSLSHSYFHDADDAAKRYGIKKEVAETMDKCTAIGVMTMFAQEVALADTPWSRTMRPAVLENMAEVAKEIGVTINLKSLPAPDKNGNVTITQENVKVSAETKKKLKEEKEVLDNSPEVDVDKIENKLQLRKSLLFFLSERQNYLENIQKAISLYAAYLEKEKADATKGMTRIQLLHGVIELVGEAPIVMNGIGSFLYTVTSTSKSPISAFCHLKNTVTDRKTGKCDYDDQFIADVVREIIIWKANIKKAETKKSIEAVEKNLEVLKKDEKKNETAIKDQEERLETLKHNLEVFDVTIKYVISPDDDVVESFLDKCKEKDATAMKIFKSLRESLYRGIDLHGVKQDSLVNNMKMQAGVITNLFRDPLCQMVNYKPSEIPELQFMSKEELEATEKETAKAEEAKEEEPKEAEESKNLLRLPKKKFAKLVVELVRLIKL</sequence>
<accession>A0AAE7S0F8</accession>
<feature type="compositionally biased region" description="Basic and acidic residues" evidence="2">
    <location>
        <begin position="466"/>
        <end position="478"/>
    </location>
</feature>
<dbReference type="RefSeq" id="YP_010509533.1">
    <property type="nucleotide sequence ID" value="NC_067209.1"/>
</dbReference>
<proteinExistence type="predicted"/>
<organism evidence="3 4">
    <name type="scientific">uncultured phage cr61_1</name>
    <dbReference type="NCBI Taxonomy" id="2986417"/>
    <lineage>
        <taxon>Viruses</taxon>
        <taxon>Duplodnaviria</taxon>
        <taxon>Heunggongvirae</taxon>
        <taxon>Uroviricota</taxon>
        <taxon>Caudoviricetes</taxon>
        <taxon>Crassvirales</taxon>
        <taxon>Suoliviridae</taxon>
        <taxon>Oafivirinae</taxon>
        <taxon>Bohxovirus</taxon>
        <taxon>Bohxovirus oralis</taxon>
    </lineage>
</organism>
<evidence type="ECO:0000256" key="2">
    <source>
        <dbReference type="SAM" id="MobiDB-lite"/>
    </source>
</evidence>
<evidence type="ECO:0000313" key="4">
    <source>
        <dbReference type="Proteomes" id="UP000827408"/>
    </source>
</evidence>
<protein>
    <submittedName>
        <fullName evidence="3">Uncharacterized protein</fullName>
    </submittedName>
</protein>
<feature type="compositionally biased region" description="Basic and acidic residues" evidence="2">
    <location>
        <begin position="30"/>
        <end position="47"/>
    </location>
</feature>
<dbReference type="EMBL" id="MZ130491">
    <property type="protein sequence ID" value="QWM90593.1"/>
    <property type="molecule type" value="Genomic_DNA"/>
</dbReference>
<dbReference type="Proteomes" id="UP000827408">
    <property type="component" value="Segment"/>
</dbReference>
<dbReference type="KEGG" id="vg:75687017"/>
<gene>
    <name evidence="3" type="primary">gp_67525</name>
</gene>
<keyword evidence="4" id="KW-1185">Reference proteome</keyword>
<feature type="coiled-coil region" evidence="1">
    <location>
        <begin position="326"/>
        <end position="374"/>
    </location>
</feature>
<keyword evidence="1" id="KW-0175">Coiled coil</keyword>
<reference evidence="3 4" key="1">
    <citation type="submission" date="2021-04" db="EMBL/GenBank/DDBJ databases">
        <authorList>
            <person name="Shkoporov A.N."/>
            <person name="Stockdale S.R."/>
            <person name="Guerin E."/>
            <person name="Ross R.P."/>
            <person name="Hill C."/>
        </authorList>
    </citation>
    <scope>NUCLEOTIDE SEQUENCE [LARGE SCALE GENOMIC DNA]</scope>
    <source>
        <strain evidence="4">cr61_1</strain>
    </source>
</reference>
<evidence type="ECO:0000256" key="1">
    <source>
        <dbReference type="SAM" id="Coils"/>
    </source>
</evidence>
<feature type="region of interest" description="Disordered" evidence="2">
    <location>
        <begin position="1"/>
        <end position="50"/>
    </location>
</feature>
<dbReference type="GeneID" id="75687017"/>
<name>A0AAE7S0F8_9CAUD</name>